<comment type="pathway">
    <text evidence="4">Bacterial outer membrane biogenesis; LPS core biosynthesis.</text>
</comment>
<dbReference type="GO" id="GO:0009245">
    <property type="term" value="P:lipid A biosynthetic process"/>
    <property type="evidence" value="ECO:0007669"/>
    <property type="project" value="TreeGrafter"/>
</dbReference>
<keyword evidence="4" id="KW-1003">Cell membrane</keyword>
<sequence length="430" mass="49013">MSISRSLYNVFLFFLLCAYMPKILVQRFSSGKYRKSLPFKLGFKFPDFSKVKTTSIWIHAGSVGETKAAIAFAKIAKESLPNTSIVFSTTTETGLDEVKRSMPFLDEVFYLPFDFSWILRKYFKKLKPNLLVLVESDLWPNLLNIAKQNSAKTLLINGKLSEKSFKRHMLLKGLSSMLFRDIDMCCIQNEEYMDRFLKIGVGEKKLKICGNLKFDTPRKSSSKLDLKKFKAKLGILPQHKVITIGSTHHNEESMLLQAVGPLLQQDHNLKVILVPRHPERFLDVEKYLQEHHREYLKYTSGQAATGYEKILLIDAMGMLNQCYEISDIAIVAGSYVNIGGHNLLEPIEYGVPVLFGPYVHAQKELAKLVMDAEVGHKKELSALSDAIRSYLYSENSKELHTAKCELFLAHCRGSSKKCWLEAEKLLRSIN</sequence>
<comment type="function">
    <text evidence="4">Involved in lipopolysaccharide (LPS) biosynthesis. Catalyzes the transfer of 3-deoxy-D-manno-octulosonate (Kdo) residue(s) from CMP-Kdo to lipid IV(A), the tetraacyldisaccharide-1,4'-bisphosphate precursor of lipid A.</text>
</comment>
<dbReference type="GO" id="GO:0043842">
    <property type="term" value="F:Kdo transferase activity"/>
    <property type="evidence" value="ECO:0007669"/>
    <property type="project" value="UniProtKB-EC"/>
</dbReference>
<keyword evidence="1 4" id="KW-0808">Transferase</keyword>
<keyword evidence="4" id="KW-0812">Transmembrane</keyword>
<dbReference type="AlphaFoldDB" id="A0A2A4YIX9"/>
<evidence type="ECO:0000256" key="3">
    <source>
        <dbReference type="PIRSR" id="PIRSR639901-2"/>
    </source>
</evidence>
<protein>
    <recommendedName>
        <fullName evidence="4">3-deoxy-D-manno-octulosonic acid transferase</fullName>
        <shortName evidence="4">Kdo transferase</shortName>
        <ecNumber evidence="4">2.4.99.12</ecNumber>
    </recommendedName>
    <alternativeName>
        <fullName evidence="4">Lipid IV(A) 3-deoxy-D-manno-octulosonic acid transferase</fullName>
    </alternativeName>
</protein>
<feature type="transmembrane region" description="Helical" evidence="4">
    <location>
        <begin position="6"/>
        <end position="25"/>
    </location>
</feature>
<name>A0A2A4YIX9_UNCAE</name>
<dbReference type="Gene3D" id="3.40.50.11720">
    <property type="entry name" value="3-Deoxy-D-manno-octulosonic-acid transferase, N-terminal domain"/>
    <property type="match status" value="1"/>
</dbReference>
<dbReference type="EMBL" id="NVUU01000036">
    <property type="protein sequence ID" value="PCI94560.1"/>
    <property type="molecule type" value="Genomic_DNA"/>
</dbReference>
<dbReference type="GO" id="GO:0005886">
    <property type="term" value="C:plasma membrane"/>
    <property type="evidence" value="ECO:0007669"/>
    <property type="project" value="UniProtKB-SubCell"/>
</dbReference>
<dbReference type="Proteomes" id="UP000217838">
    <property type="component" value="Unassembled WGS sequence"/>
</dbReference>
<keyword evidence="4" id="KW-0472">Membrane</keyword>
<dbReference type="Pfam" id="PF04413">
    <property type="entry name" value="Glycos_transf_N"/>
    <property type="match status" value="1"/>
</dbReference>
<feature type="site" description="Transition state stabilizer" evidence="3">
    <location>
        <position position="135"/>
    </location>
</feature>
<organism evidence="6 7">
    <name type="scientific">Aerophobetes bacterium</name>
    <dbReference type="NCBI Taxonomy" id="2030807"/>
    <lineage>
        <taxon>Bacteria</taxon>
        <taxon>Candidatus Aerophobota</taxon>
    </lineage>
</organism>
<dbReference type="SUPFAM" id="SSF53756">
    <property type="entry name" value="UDP-Glycosyltransferase/glycogen phosphorylase"/>
    <property type="match status" value="1"/>
</dbReference>
<dbReference type="InterPro" id="IPR038107">
    <property type="entry name" value="Glycos_transf_N_sf"/>
</dbReference>
<dbReference type="PANTHER" id="PTHR42755">
    <property type="entry name" value="3-DEOXY-MANNO-OCTULOSONATE CYTIDYLYLTRANSFERASE"/>
    <property type="match status" value="1"/>
</dbReference>
<feature type="site" description="Transition state stabilizer" evidence="3">
    <location>
        <position position="213"/>
    </location>
</feature>
<comment type="similarity">
    <text evidence="4">Belongs to the glycosyltransferase group 1 family.</text>
</comment>
<dbReference type="GO" id="GO:0009244">
    <property type="term" value="P:lipopolysaccharide core region biosynthetic process"/>
    <property type="evidence" value="ECO:0007669"/>
    <property type="project" value="UniProtKB-UniRule"/>
</dbReference>
<evidence type="ECO:0000256" key="2">
    <source>
        <dbReference type="PIRSR" id="PIRSR639901-1"/>
    </source>
</evidence>
<dbReference type="Gene3D" id="3.40.50.2000">
    <property type="entry name" value="Glycogen Phosphorylase B"/>
    <property type="match status" value="1"/>
</dbReference>
<keyword evidence="4" id="KW-1133">Transmembrane helix</keyword>
<dbReference type="InterPro" id="IPR039901">
    <property type="entry name" value="Kdotransferase"/>
</dbReference>
<feature type="domain" description="3-deoxy-D-manno-octulosonic-acid transferase N-terminal" evidence="5">
    <location>
        <begin position="46"/>
        <end position="215"/>
    </location>
</feature>
<feature type="active site" description="Proton acceptor" evidence="2">
    <location>
        <position position="65"/>
    </location>
</feature>
<comment type="caution">
    <text evidence="6">The sequence shown here is derived from an EMBL/GenBank/DDBJ whole genome shotgun (WGS) entry which is preliminary data.</text>
</comment>
<gene>
    <name evidence="6" type="ORF">COB11_03660</name>
</gene>
<evidence type="ECO:0000256" key="1">
    <source>
        <dbReference type="ARBA" id="ARBA00022679"/>
    </source>
</evidence>
<dbReference type="EC" id="2.4.99.12" evidence="4"/>
<comment type="catalytic activity">
    <reaction evidence="4">
        <text>lipid IVA (E. coli) + CMP-3-deoxy-beta-D-manno-octulosonate = alpha-Kdo-(2-&gt;6)-lipid IVA (E. coli) + CMP + H(+)</text>
        <dbReference type="Rhea" id="RHEA:28066"/>
        <dbReference type="ChEBI" id="CHEBI:15378"/>
        <dbReference type="ChEBI" id="CHEBI:58603"/>
        <dbReference type="ChEBI" id="CHEBI:60364"/>
        <dbReference type="ChEBI" id="CHEBI:60377"/>
        <dbReference type="ChEBI" id="CHEBI:85987"/>
        <dbReference type="EC" id="2.4.99.12"/>
    </reaction>
</comment>
<evidence type="ECO:0000313" key="7">
    <source>
        <dbReference type="Proteomes" id="UP000217838"/>
    </source>
</evidence>
<dbReference type="PANTHER" id="PTHR42755:SF1">
    <property type="entry name" value="3-DEOXY-D-MANNO-OCTULOSONIC ACID TRANSFERASE, MITOCHONDRIAL-RELATED"/>
    <property type="match status" value="1"/>
</dbReference>
<keyword evidence="4" id="KW-0448">Lipopolysaccharide biosynthesis</keyword>
<proteinExistence type="inferred from homology"/>
<evidence type="ECO:0000256" key="4">
    <source>
        <dbReference type="RuleBase" id="RU365103"/>
    </source>
</evidence>
<dbReference type="InterPro" id="IPR007507">
    <property type="entry name" value="Glycos_transf_N"/>
</dbReference>
<dbReference type="UniPathway" id="UPA00958"/>
<evidence type="ECO:0000313" key="6">
    <source>
        <dbReference type="EMBL" id="PCI94560.1"/>
    </source>
</evidence>
<evidence type="ECO:0000259" key="5">
    <source>
        <dbReference type="Pfam" id="PF04413"/>
    </source>
</evidence>
<comment type="subcellular location">
    <subcellularLocation>
        <location evidence="4">Cell membrane</location>
    </subcellularLocation>
</comment>
<reference evidence="7" key="1">
    <citation type="submission" date="2017-08" db="EMBL/GenBank/DDBJ databases">
        <title>A dynamic microbial community with high functional redundancy inhabits the cold, oxic subseafloor aquifer.</title>
        <authorList>
            <person name="Tully B.J."/>
            <person name="Wheat C.G."/>
            <person name="Glazer B.T."/>
            <person name="Huber J.A."/>
        </authorList>
    </citation>
    <scope>NUCLEOTIDE SEQUENCE [LARGE SCALE GENOMIC DNA]</scope>
</reference>
<accession>A0A2A4YIX9</accession>